<dbReference type="EMBL" id="JBHTIS010000030">
    <property type="protein sequence ID" value="MFD1044306.1"/>
    <property type="molecule type" value="Genomic_DNA"/>
</dbReference>
<accession>A0ABW3M2X0</accession>
<feature type="non-terminal residue" evidence="1">
    <location>
        <position position="107"/>
    </location>
</feature>
<protein>
    <submittedName>
        <fullName evidence="1">ISL3 family transposase</fullName>
    </submittedName>
</protein>
<name>A0ABW3M2X0_9PSEU</name>
<gene>
    <name evidence="1" type="ORF">ACFQ1S_01200</name>
</gene>
<dbReference type="PANTHER" id="PTHR33498">
    <property type="entry name" value="TRANSPOSASE FOR INSERTION SEQUENCE ELEMENT IS1557"/>
    <property type="match status" value="1"/>
</dbReference>
<dbReference type="PANTHER" id="PTHR33498:SF1">
    <property type="entry name" value="TRANSPOSASE FOR INSERTION SEQUENCE ELEMENT IS1557"/>
    <property type="match status" value="1"/>
</dbReference>
<keyword evidence="2" id="KW-1185">Reference proteome</keyword>
<sequence length="107" mass="12010">MHSRYDRHLSDTAIADREVLIRLPVRRLFCDNADCARKTFAEQIPELAGRYARRTSILQRMLAAVGLALGGRAGARLTQRLAVSVSRMTLLRMVRALPDPDPVTPRV</sequence>
<dbReference type="InterPro" id="IPR047951">
    <property type="entry name" value="Transpos_ISL3"/>
</dbReference>
<proteinExistence type="predicted"/>
<evidence type="ECO:0000313" key="1">
    <source>
        <dbReference type="EMBL" id="MFD1044306.1"/>
    </source>
</evidence>
<organism evidence="1 2">
    <name type="scientific">Kibdelosporangium lantanae</name>
    <dbReference type="NCBI Taxonomy" id="1497396"/>
    <lineage>
        <taxon>Bacteria</taxon>
        <taxon>Bacillati</taxon>
        <taxon>Actinomycetota</taxon>
        <taxon>Actinomycetes</taxon>
        <taxon>Pseudonocardiales</taxon>
        <taxon>Pseudonocardiaceae</taxon>
        <taxon>Kibdelosporangium</taxon>
    </lineage>
</organism>
<dbReference type="Proteomes" id="UP001597045">
    <property type="component" value="Unassembled WGS sequence"/>
</dbReference>
<reference evidence="2" key="1">
    <citation type="journal article" date="2019" name="Int. J. Syst. Evol. Microbiol.">
        <title>The Global Catalogue of Microorganisms (GCM) 10K type strain sequencing project: providing services to taxonomists for standard genome sequencing and annotation.</title>
        <authorList>
            <consortium name="The Broad Institute Genomics Platform"/>
            <consortium name="The Broad Institute Genome Sequencing Center for Infectious Disease"/>
            <person name="Wu L."/>
            <person name="Ma J."/>
        </authorList>
    </citation>
    <scope>NUCLEOTIDE SEQUENCE [LARGE SCALE GENOMIC DNA]</scope>
    <source>
        <strain evidence="2">JCM 31486</strain>
    </source>
</reference>
<comment type="caution">
    <text evidence="1">The sequence shown here is derived from an EMBL/GenBank/DDBJ whole genome shotgun (WGS) entry which is preliminary data.</text>
</comment>
<evidence type="ECO:0000313" key="2">
    <source>
        <dbReference type="Proteomes" id="UP001597045"/>
    </source>
</evidence>